<dbReference type="PROSITE" id="PS00675">
    <property type="entry name" value="SIGMA54_INTERACT_1"/>
    <property type="match status" value="1"/>
</dbReference>
<proteinExistence type="inferred from homology"/>
<sequence>MNKVMLMGETGTGKGALMRVLGCDHVPRRAMAVEYCGRFIITPGEFLENRRFYSALITTAAEADILVLLQDATRGNSLFPPQFATMFNRRVAGLVTNCEAAGSKPERAERYLQNAGVREMLRVDCRTGAGVDAVRLLLA</sequence>
<dbReference type="GO" id="GO:0006576">
    <property type="term" value="P:biogenic amine metabolic process"/>
    <property type="evidence" value="ECO:0007669"/>
    <property type="project" value="InterPro"/>
</dbReference>
<dbReference type="PANTHER" id="PTHR40453">
    <property type="entry name" value="PROTEIN YOEF"/>
    <property type="match status" value="1"/>
</dbReference>
<dbReference type="AlphaFoldDB" id="A0A7J0BR79"/>
<keyword evidence="3" id="KW-1185">Reference proteome</keyword>
<reference evidence="2 3" key="1">
    <citation type="submission" date="2020-05" db="EMBL/GenBank/DDBJ databases">
        <title>Draft genome sequence of Desulfovibrio psychrotolerans JS1T.</title>
        <authorList>
            <person name="Ueno A."/>
            <person name="Tamazawa S."/>
            <person name="Tamamura S."/>
            <person name="Murakami T."/>
            <person name="Kiyama T."/>
            <person name="Inomata H."/>
            <person name="Amano Y."/>
            <person name="Miyakawa K."/>
            <person name="Tamaki H."/>
            <person name="Naganuma T."/>
            <person name="Kaneko K."/>
        </authorList>
    </citation>
    <scope>NUCLEOTIDE SEQUENCE [LARGE SCALE GENOMIC DNA]</scope>
    <source>
        <strain evidence="2 3">JS1</strain>
    </source>
</reference>
<evidence type="ECO:0000256" key="1">
    <source>
        <dbReference type="PIRNR" id="PIRNR036409"/>
    </source>
</evidence>
<comment type="caution">
    <text evidence="2">The sequence shown here is derived from an EMBL/GenBank/DDBJ whole genome shotgun (WGS) entry which is preliminary data.</text>
</comment>
<evidence type="ECO:0000313" key="3">
    <source>
        <dbReference type="Proteomes" id="UP000503820"/>
    </source>
</evidence>
<dbReference type="InterPro" id="IPR025662">
    <property type="entry name" value="Sigma_54_int_dom_ATP-bd_1"/>
</dbReference>
<comment type="similarity">
    <text evidence="1">Belongs to the EutP/PduV family.</text>
</comment>
<dbReference type="SUPFAM" id="SSF52540">
    <property type="entry name" value="P-loop containing nucleoside triphosphate hydrolases"/>
    <property type="match status" value="1"/>
</dbReference>
<dbReference type="RefSeq" id="WP_174408911.1">
    <property type="nucleotide sequence ID" value="NZ_BLVP01000003.1"/>
</dbReference>
<dbReference type="PANTHER" id="PTHR40453:SF1">
    <property type="entry name" value="PROTEIN YOEF"/>
    <property type="match status" value="1"/>
</dbReference>
<dbReference type="InterPro" id="IPR012381">
    <property type="entry name" value="EutP_PduV"/>
</dbReference>
<gene>
    <name evidence="2" type="ORF">DSM19430T_09070</name>
</gene>
<organism evidence="2 3">
    <name type="scientific">Desulfovibrio psychrotolerans</name>
    <dbReference type="NCBI Taxonomy" id="415242"/>
    <lineage>
        <taxon>Bacteria</taxon>
        <taxon>Pseudomonadati</taxon>
        <taxon>Thermodesulfobacteriota</taxon>
        <taxon>Desulfovibrionia</taxon>
        <taxon>Desulfovibrionales</taxon>
        <taxon>Desulfovibrionaceae</taxon>
        <taxon>Desulfovibrio</taxon>
    </lineage>
</organism>
<keyword evidence="1" id="KW-0547">Nucleotide-binding</keyword>
<dbReference type="EMBL" id="BLVP01000003">
    <property type="protein sequence ID" value="GFM36223.1"/>
    <property type="molecule type" value="Genomic_DNA"/>
</dbReference>
<dbReference type="Pfam" id="PF10662">
    <property type="entry name" value="PduV-EutP"/>
    <property type="match status" value="1"/>
</dbReference>
<dbReference type="GO" id="GO:0005524">
    <property type="term" value="F:ATP binding"/>
    <property type="evidence" value="ECO:0007669"/>
    <property type="project" value="UniProtKB-UniRule"/>
</dbReference>
<evidence type="ECO:0000313" key="2">
    <source>
        <dbReference type="EMBL" id="GFM36223.1"/>
    </source>
</evidence>
<name>A0A7J0BR79_9BACT</name>
<protein>
    <submittedName>
        <fullName evidence="2">Ethanolamine utilization protein EutP</fullName>
    </submittedName>
</protein>
<dbReference type="InterPro" id="IPR027417">
    <property type="entry name" value="P-loop_NTPase"/>
</dbReference>
<dbReference type="Proteomes" id="UP000503820">
    <property type="component" value="Unassembled WGS sequence"/>
</dbReference>
<dbReference type="PIRSF" id="PIRSF036409">
    <property type="entry name" value="EutP_PduV"/>
    <property type="match status" value="1"/>
</dbReference>
<accession>A0A7J0BR79</accession>